<name>A0ABP4W4H6_9ACTN</name>
<gene>
    <name evidence="2" type="ORF">GCM10009710_26980</name>
</gene>
<dbReference type="RefSeq" id="WP_344202508.1">
    <property type="nucleotide sequence ID" value="NZ_BAAAME010000004.1"/>
</dbReference>
<reference evidence="3" key="1">
    <citation type="journal article" date="2019" name="Int. J. Syst. Evol. Microbiol.">
        <title>The Global Catalogue of Microorganisms (GCM) 10K type strain sequencing project: providing services to taxonomists for standard genome sequencing and annotation.</title>
        <authorList>
            <consortium name="The Broad Institute Genomics Platform"/>
            <consortium name="The Broad Institute Genome Sequencing Center for Infectious Disease"/>
            <person name="Wu L."/>
            <person name="Ma J."/>
        </authorList>
    </citation>
    <scope>NUCLEOTIDE SEQUENCE [LARGE SCALE GENOMIC DNA]</scope>
    <source>
        <strain evidence="3">JCM 13518</strain>
    </source>
</reference>
<evidence type="ECO:0000259" key="1">
    <source>
        <dbReference type="Pfam" id="PF16571"/>
    </source>
</evidence>
<dbReference type="Pfam" id="PF16571">
    <property type="entry name" value="FBP_C"/>
    <property type="match status" value="1"/>
</dbReference>
<proteinExistence type="predicted"/>
<evidence type="ECO:0000313" key="3">
    <source>
        <dbReference type="Proteomes" id="UP001501057"/>
    </source>
</evidence>
<dbReference type="InterPro" id="IPR032330">
    <property type="entry name" value="EF-G-binding_C"/>
</dbReference>
<dbReference type="EMBL" id="BAAAME010000004">
    <property type="protein sequence ID" value="GAA1745544.1"/>
    <property type="molecule type" value="Genomic_DNA"/>
</dbReference>
<sequence length="164" mass="17674">MDILAQTDVRRAFVNSSRSRTAAVTFPQQWPPADAAEVDFLAWADPKAPQRAYLVVAPPVTDETVAVELRLGESAGPRRAAHCDWCHTQDAAAGSRLVVAPRAGSRGRSGNSVGVYVCTDFGCSERARRPLKAHQRSVSGAPDLRVEELAERVGHFVARVLGEA</sequence>
<accession>A0ABP4W4H6</accession>
<keyword evidence="3" id="KW-1185">Reference proteome</keyword>
<evidence type="ECO:0000313" key="2">
    <source>
        <dbReference type="EMBL" id="GAA1745544.1"/>
    </source>
</evidence>
<organism evidence="2 3">
    <name type="scientific">Aeromicrobium alkaliterrae</name>
    <dbReference type="NCBI Taxonomy" id="302168"/>
    <lineage>
        <taxon>Bacteria</taxon>
        <taxon>Bacillati</taxon>
        <taxon>Actinomycetota</taxon>
        <taxon>Actinomycetes</taxon>
        <taxon>Propionibacteriales</taxon>
        <taxon>Nocardioidaceae</taxon>
        <taxon>Aeromicrobium</taxon>
    </lineage>
</organism>
<comment type="caution">
    <text evidence="2">The sequence shown here is derived from an EMBL/GenBank/DDBJ whole genome shotgun (WGS) entry which is preliminary data.</text>
</comment>
<dbReference type="Proteomes" id="UP001501057">
    <property type="component" value="Unassembled WGS sequence"/>
</dbReference>
<feature type="domain" description="Elongation factor G-binding protein C-terminal treble-clef zinc-finger" evidence="1">
    <location>
        <begin position="8"/>
        <end position="160"/>
    </location>
</feature>
<protein>
    <submittedName>
        <fullName evidence="2">FBP domain-containing protein</fullName>
    </submittedName>
</protein>